<feature type="transmembrane region" description="Helical" evidence="19">
    <location>
        <begin position="79"/>
        <end position="96"/>
    </location>
</feature>
<evidence type="ECO:0000256" key="4">
    <source>
        <dbReference type="ARBA" id="ARBA00005189"/>
    </source>
</evidence>
<evidence type="ECO:0000256" key="12">
    <source>
        <dbReference type="ARBA" id="ARBA00022695"/>
    </source>
</evidence>
<evidence type="ECO:0000256" key="3">
    <source>
        <dbReference type="ARBA" id="ARBA00005119"/>
    </source>
</evidence>
<name>I7A4Q0_MELRP</name>
<comment type="catalytic activity">
    <reaction evidence="1 18">
        <text>a 1,2-diacyl-sn-glycero-3-phosphate + CTP + H(+) = a CDP-1,2-diacyl-sn-glycerol + diphosphate</text>
        <dbReference type="Rhea" id="RHEA:16229"/>
        <dbReference type="ChEBI" id="CHEBI:15378"/>
        <dbReference type="ChEBI" id="CHEBI:33019"/>
        <dbReference type="ChEBI" id="CHEBI:37563"/>
        <dbReference type="ChEBI" id="CHEBI:58332"/>
        <dbReference type="ChEBI" id="CHEBI:58608"/>
        <dbReference type="EC" id="2.7.7.41"/>
    </reaction>
</comment>
<evidence type="ECO:0000256" key="6">
    <source>
        <dbReference type="ARBA" id="ARBA00012487"/>
    </source>
</evidence>
<evidence type="ECO:0000256" key="9">
    <source>
        <dbReference type="ARBA" id="ARBA00022516"/>
    </source>
</evidence>
<keyword evidence="15 19" id="KW-0472">Membrane</keyword>
<dbReference type="KEGG" id="mro:MROS_1632"/>
<keyword evidence="11 18" id="KW-0812">Transmembrane</keyword>
<gene>
    <name evidence="20" type="ordered locus">MROS_1632</name>
</gene>
<keyword evidence="9" id="KW-0444">Lipid biosynthesis</keyword>
<evidence type="ECO:0000256" key="16">
    <source>
        <dbReference type="ARBA" id="ARBA00023209"/>
    </source>
</evidence>
<comment type="subcellular location">
    <subcellularLocation>
        <location evidence="2">Cell membrane</location>
        <topology evidence="2">Multi-pass membrane protein</topology>
    </subcellularLocation>
</comment>
<protein>
    <recommendedName>
        <fullName evidence="7 18">Phosphatidate cytidylyltransferase</fullName>
        <ecNumber evidence="6 18">2.7.7.41</ecNumber>
    </recommendedName>
</protein>
<keyword evidence="16" id="KW-0594">Phospholipid biosynthesis</keyword>
<proteinExistence type="inferred from homology"/>
<reference evidence="20 21" key="1">
    <citation type="journal article" date="2013" name="PLoS ONE">
        <title>Genomic analysis of Melioribacter roseus, facultatively anaerobic organotrophic bacterium representing a novel deep lineage within Bacteriodetes/Chlorobi group.</title>
        <authorList>
            <person name="Kadnikov V.V."/>
            <person name="Mardanov A.V."/>
            <person name="Podosokorskaya O.A."/>
            <person name="Gavrilov S.N."/>
            <person name="Kublanov I.V."/>
            <person name="Beletsky A.V."/>
            <person name="Bonch-Osmolovskaya E.A."/>
            <person name="Ravin N.V."/>
        </authorList>
    </citation>
    <scope>NUCLEOTIDE SEQUENCE [LARGE SCALE GENOMIC DNA]</scope>
    <source>
        <strain evidence="21">JCM 17771 / P3M-2</strain>
    </source>
</reference>
<evidence type="ECO:0000256" key="1">
    <source>
        <dbReference type="ARBA" id="ARBA00001698"/>
    </source>
</evidence>
<comment type="similarity">
    <text evidence="5 18">Belongs to the CDS family.</text>
</comment>
<evidence type="ECO:0000256" key="14">
    <source>
        <dbReference type="ARBA" id="ARBA00023098"/>
    </source>
</evidence>
<dbReference type="PANTHER" id="PTHR46382:SF1">
    <property type="entry name" value="PHOSPHATIDATE CYTIDYLYLTRANSFERASE"/>
    <property type="match status" value="1"/>
</dbReference>
<feature type="transmembrane region" description="Helical" evidence="19">
    <location>
        <begin position="183"/>
        <end position="205"/>
    </location>
</feature>
<comment type="pathway">
    <text evidence="4">Lipid metabolism.</text>
</comment>
<dbReference type="GO" id="GO:0004605">
    <property type="term" value="F:phosphatidate cytidylyltransferase activity"/>
    <property type="evidence" value="ECO:0007669"/>
    <property type="project" value="UniProtKB-EC"/>
</dbReference>
<dbReference type="EMBL" id="CP003557">
    <property type="protein sequence ID" value="AFN74866.1"/>
    <property type="molecule type" value="Genomic_DNA"/>
</dbReference>
<dbReference type="PATRIC" id="fig|1191523.3.peg.1730"/>
<evidence type="ECO:0000313" key="21">
    <source>
        <dbReference type="Proteomes" id="UP000009011"/>
    </source>
</evidence>
<feature type="transmembrane region" description="Helical" evidence="19">
    <location>
        <begin position="30"/>
        <end position="47"/>
    </location>
</feature>
<evidence type="ECO:0000256" key="13">
    <source>
        <dbReference type="ARBA" id="ARBA00022989"/>
    </source>
</evidence>
<keyword evidence="8" id="KW-1003">Cell membrane</keyword>
<dbReference type="RefSeq" id="WP_014856300.1">
    <property type="nucleotide sequence ID" value="NC_018178.1"/>
</dbReference>
<keyword evidence="10 18" id="KW-0808">Transferase</keyword>
<evidence type="ECO:0000256" key="19">
    <source>
        <dbReference type="SAM" id="Phobius"/>
    </source>
</evidence>
<evidence type="ECO:0000256" key="2">
    <source>
        <dbReference type="ARBA" id="ARBA00004651"/>
    </source>
</evidence>
<keyword evidence="14" id="KW-0443">Lipid metabolism</keyword>
<evidence type="ECO:0000256" key="8">
    <source>
        <dbReference type="ARBA" id="ARBA00022475"/>
    </source>
</evidence>
<dbReference type="PROSITE" id="PS01315">
    <property type="entry name" value="CDS"/>
    <property type="match status" value="1"/>
</dbReference>
<dbReference type="GO" id="GO:0005886">
    <property type="term" value="C:plasma membrane"/>
    <property type="evidence" value="ECO:0007669"/>
    <property type="project" value="UniProtKB-SubCell"/>
</dbReference>
<feature type="transmembrane region" description="Helical" evidence="19">
    <location>
        <begin position="142"/>
        <end position="162"/>
    </location>
</feature>
<evidence type="ECO:0000313" key="20">
    <source>
        <dbReference type="EMBL" id="AFN74866.1"/>
    </source>
</evidence>
<dbReference type="PANTHER" id="PTHR46382">
    <property type="entry name" value="PHOSPHATIDATE CYTIDYLYLTRANSFERASE"/>
    <property type="match status" value="1"/>
</dbReference>
<dbReference type="AlphaFoldDB" id="I7A4Q0"/>
<keyword evidence="17" id="KW-1208">Phospholipid metabolism</keyword>
<dbReference type="STRING" id="1191523.MROS_1632"/>
<feature type="transmembrane region" description="Helical" evidence="19">
    <location>
        <begin position="108"/>
        <end position="130"/>
    </location>
</feature>
<feature type="transmembrane region" description="Helical" evidence="19">
    <location>
        <begin position="7"/>
        <end position="24"/>
    </location>
</feature>
<accession>I7A4Q0</accession>
<organism evidence="20 21">
    <name type="scientific">Melioribacter roseus (strain DSM 23840 / JCM 17771 / VKM B-2668 / P3M-2)</name>
    <dbReference type="NCBI Taxonomy" id="1191523"/>
    <lineage>
        <taxon>Bacteria</taxon>
        <taxon>Pseudomonadati</taxon>
        <taxon>Ignavibacteriota</taxon>
        <taxon>Ignavibacteria</taxon>
        <taxon>Ignavibacteriales</taxon>
        <taxon>Melioribacteraceae</taxon>
        <taxon>Melioribacter</taxon>
    </lineage>
</organism>
<evidence type="ECO:0000256" key="10">
    <source>
        <dbReference type="ARBA" id="ARBA00022679"/>
    </source>
</evidence>
<dbReference type="HOGENOM" id="CLU_037294_3_2_10"/>
<evidence type="ECO:0000256" key="5">
    <source>
        <dbReference type="ARBA" id="ARBA00010185"/>
    </source>
</evidence>
<evidence type="ECO:0000256" key="7">
    <source>
        <dbReference type="ARBA" id="ARBA00019373"/>
    </source>
</evidence>
<dbReference type="InterPro" id="IPR000374">
    <property type="entry name" value="PC_trans"/>
</dbReference>
<dbReference type="Proteomes" id="UP000009011">
    <property type="component" value="Chromosome"/>
</dbReference>
<dbReference type="EC" id="2.7.7.41" evidence="6 18"/>
<comment type="pathway">
    <text evidence="3 18">Phospholipid metabolism; CDP-diacylglycerol biosynthesis; CDP-diacylglycerol from sn-glycerol 3-phosphate: step 3/3.</text>
</comment>
<evidence type="ECO:0000256" key="11">
    <source>
        <dbReference type="ARBA" id="ARBA00022692"/>
    </source>
</evidence>
<keyword evidence="13 19" id="KW-1133">Transmembrane helix</keyword>
<evidence type="ECO:0000256" key="17">
    <source>
        <dbReference type="ARBA" id="ARBA00023264"/>
    </source>
</evidence>
<dbReference type="Pfam" id="PF01148">
    <property type="entry name" value="CTP_transf_1"/>
    <property type="match status" value="1"/>
</dbReference>
<dbReference type="OrthoDB" id="9799199at2"/>
<dbReference type="eggNOG" id="COG4589">
    <property type="taxonomic scope" value="Bacteria"/>
</dbReference>
<sequence length="274" mass="30355">MKSNLTKRVIVALFGIPVILFLAIAGKGPFLFFALFIGITSFAEFAGMLKRRKYYPNVILGSIAIIALIFNAYFYFVEFEILAFLIVAVALMWEMFRNKESAVANIGATLTGIFYIGMFSSALVAIREFYSDSFFLYDNGGYLIIGILASIWVCDSAAYFIGTALGKHKIFPRISPNKSWEGSIAGLVFAVATMVVFKFLLLDVLTLKDGVIIGLIIGVFGQIGDFAESMLKRDSGVKDSSSVIPGHGGIFDRFDSLIYSAPLVYIYLYYWTTF</sequence>
<evidence type="ECO:0000256" key="15">
    <source>
        <dbReference type="ARBA" id="ARBA00023136"/>
    </source>
</evidence>
<keyword evidence="12 18" id="KW-0548">Nucleotidyltransferase</keyword>
<dbReference type="UniPathway" id="UPA00557">
    <property type="reaction ID" value="UER00614"/>
</dbReference>
<evidence type="ECO:0000256" key="18">
    <source>
        <dbReference type="RuleBase" id="RU003938"/>
    </source>
</evidence>
<keyword evidence="21" id="KW-1185">Reference proteome</keyword>
<feature type="transmembrane region" description="Helical" evidence="19">
    <location>
        <begin position="54"/>
        <end position="73"/>
    </location>
</feature>
<dbReference type="GO" id="GO:0016024">
    <property type="term" value="P:CDP-diacylglycerol biosynthetic process"/>
    <property type="evidence" value="ECO:0007669"/>
    <property type="project" value="UniProtKB-UniPathway"/>
</dbReference>